<dbReference type="GO" id="GO:0032259">
    <property type="term" value="P:methylation"/>
    <property type="evidence" value="ECO:0007669"/>
    <property type="project" value="UniProtKB-KW"/>
</dbReference>
<dbReference type="Gene3D" id="3.40.50.150">
    <property type="entry name" value="Vaccinia Virus protein VP39"/>
    <property type="match status" value="1"/>
</dbReference>
<keyword evidence="2" id="KW-0808">Transferase</keyword>
<accession>A0A176S5Q5</accession>
<dbReference type="Pfam" id="PF05050">
    <property type="entry name" value="Methyltransf_21"/>
    <property type="match status" value="1"/>
</dbReference>
<dbReference type="AlphaFoldDB" id="A0A176S5Q5"/>
<dbReference type="InterPro" id="IPR006342">
    <property type="entry name" value="FkbM_mtfrase"/>
</dbReference>
<protein>
    <submittedName>
        <fullName evidence="2">Methyltransferase, FkbM family</fullName>
    </submittedName>
</protein>
<dbReference type="GO" id="GO:0008171">
    <property type="term" value="F:O-methyltransferase activity"/>
    <property type="evidence" value="ECO:0007669"/>
    <property type="project" value="TreeGrafter"/>
</dbReference>
<feature type="domain" description="Methyltransferase FkbM" evidence="1">
    <location>
        <begin position="4"/>
        <end position="76"/>
    </location>
</feature>
<dbReference type="EMBL" id="LUTY01000459">
    <property type="protein sequence ID" value="OAD23264.1"/>
    <property type="molecule type" value="Genomic_DNA"/>
</dbReference>
<reference evidence="2 3" key="1">
    <citation type="submission" date="2016-05" db="EMBL/GenBank/DDBJ databases">
        <title>Single-cell genome of chain-forming Candidatus Thiomargarita nelsonii and comparison to other large sulfur-oxidizing bacteria.</title>
        <authorList>
            <person name="Winkel M."/>
            <person name="Salman V."/>
            <person name="Woyke T."/>
            <person name="Schulz-Vogt H."/>
            <person name="Richter M."/>
            <person name="Flood B."/>
            <person name="Bailey J."/>
            <person name="Amann R."/>
            <person name="Mussmann M."/>
        </authorList>
    </citation>
    <scope>NUCLEOTIDE SEQUENCE [LARGE SCALE GENOMIC DNA]</scope>
    <source>
        <strain evidence="2 3">THI036</strain>
    </source>
</reference>
<name>A0A176S5Q5_9GAMM</name>
<comment type="caution">
    <text evidence="2">The sequence shown here is derived from an EMBL/GenBank/DDBJ whole genome shotgun (WGS) entry which is preliminary data.</text>
</comment>
<dbReference type="InterPro" id="IPR053188">
    <property type="entry name" value="FkbM_Methyltransferase"/>
</dbReference>
<sequence>MNLSTLDKVFNAMTLEPPVLLKLDVQGYESTTLRGGRDTLKRVDYVILEASFKPMYEGEMLFMDIVRLMEEYGFQFFAPGRVALQSKKR</sequence>
<evidence type="ECO:0000259" key="1">
    <source>
        <dbReference type="Pfam" id="PF05050"/>
    </source>
</evidence>
<keyword evidence="3" id="KW-1185">Reference proteome</keyword>
<dbReference type="Proteomes" id="UP000076962">
    <property type="component" value="Unassembled WGS sequence"/>
</dbReference>
<dbReference type="InterPro" id="IPR029063">
    <property type="entry name" value="SAM-dependent_MTases_sf"/>
</dbReference>
<evidence type="ECO:0000313" key="2">
    <source>
        <dbReference type="EMBL" id="OAD23264.1"/>
    </source>
</evidence>
<dbReference type="SUPFAM" id="SSF53335">
    <property type="entry name" value="S-adenosyl-L-methionine-dependent methyltransferases"/>
    <property type="match status" value="1"/>
</dbReference>
<keyword evidence="2" id="KW-0489">Methyltransferase</keyword>
<organism evidence="2 3">
    <name type="scientific">Candidatus Thiomargarita nelsonii</name>
    <dbReference type="NCBI Taxonomy" id="1003181"/>
    <lineage>
        <taxon>Bacteria</taxon>
        <taxon>Pseudomonadati</taxon>
        <taxon>Pseudomonadota</taxon>
        <taxon>Gammaproteobacteria</taxon>
        <taxon>Thiotrichales</taxon>
        <taxon>Thiotrichaceae</taxon>
        <taxon>Thiomargarita</taxon>
    </lineage>
</organism>
<evidence type="ECO:0000313" key="3">
    <source>
        <dbReference type="Proteomes" id="UP000076962"/>
    </source>
</evidence>
<dbReference type="PANTHER" id="PTHR36973">
    <property type="entry name" value="SLL1456 PROTEIN-RELATED"/>
    <property type="match status" value="1"/>
</dbReference>
<dbReference type="PANTHER" id="PTHR36973:SF4">
    <property type="entry name" value="NODULATION PROTEIN"/>
    <property type="match status" value="1"/>
</dbReference>
<gene>
    <name evidence="2" type="ORF">THIOM_000906</name>
</gene>
<proteinExistence type="predicted"/>